<comment type="caution">
    <text evidence="2">The sequence shown here is derived from an EMBL/GenBank/DDBJ whole genome shotgun (WGS) entry which is preliminary data.</text>
</comment>
<gene>
    <name evidence="2" type="ORF">IQK56_08695</name>
</gene>
<organism evidence="2 3">
    <name type="scientific">Pseudomonas cyclaminis</name>
    <dbReference type="NCBI Taxonomy" id="2781239"/>
    <lineage>
        <taxon>Bacteria</taxon>
        <taxon>Pseudomonadati</taxon>
        <taxon>Pseudomonadota</taxon>
        <taxon>Gammaproteobacteria</taxon>
        <taxon>Pseudomonadales</taxon>
        <taxon>Pseudomonadaceae</taxon>
        <taxon>Pseudomonas</taxon>
    </lineage>
</organism>
<evidence type="ECO:0000256" key="1">
    <source>
        <dbReference type="SAM" id="SignalP"/>
    </source>
</evidence>
<dbReference type="RefSeq" id="WP_193863155.1">
    <property type="nucleotide sequence ID" value="NZ_JADDUM010000051.1"/>
</dbReference>
<name>A0ABR9SPZ7_9PSED</name>
<evidence type="ECO:0000313" key="3">
    <source>
        <dbReference type="Proteomes" id="UP000613075"/>
    </source>
</evidence>
<proteinExistence type="predicted"/>
<keyword evidence="1" id="KW-0732">Signal</keyword>
<dbReference type="EMBL" id="JADDUM010000051">
    <property type="protein sequence ID" value="MBE8591000.1"/>
    <property type="molecule type" value="Genomic_DNA"/>
</dbReference>
<evidence type="ECO:0000313" key="2">
    <source>
        <dbReference type="EMBL" id="MBE8591000.1"/>
    </source>
</evidence>
<reference evidence="2 3" key="1">
    <citation type="submission" date="2020-10" db="EMBL/GenBank/DDBJ databases">
        <title>The draft genomes of Cyclamen pathogen Pseudomonas sp.</title>
        <authorList>
            <person name="Fujikawa T."/>
            <person name="Sawada H."/>
        </authorList>
    </citation>
    <scope>NUCLEOTIDE SEQUENCE [LARGE SCALE GENOMIC DNA]</scope>
    <source>
        <strain evidence="2 3">MAFF 301449</strain>
    </source>
</reference>
<dbReference type="Proteomes" id="UP000613075">
    <property type="component" value="Unassembled WGS sequence"/>
</dbReference>
<sequence length="102" mass="10683">MNITKNLWIAAACTLAMLAGCTSGQGPSNIAGVQRIANKTAFALIVMQGTQPHPLASGASLDLQINSWDITIARPNSVGTIDQLGLKYNQGTCPVAHCVDVY</sequence>
<accession>A0ABR9SPZ7</accession>
<feature type="signal peptide" evidence="1">
    <location>
        <begin position="1"/>
        <end position="24"/>
    </location>
</feature>
<evidence type="ECO:0008006" key="4">
    <source>
        <dbReference type="Google" id="ProtNLM"/>
    </source>
</evidence>
<feature type="chain" id="PRO_5047485494" description="Lipoprotein" evidence="1">
    <location>
        <begin position="25"/>
        <end position="102"/>
    </location>
</feature>
<dbReference type="PROSITE" id="PS51257">
    <property type="entry name" value="PROKAR_LIPOPROTEIN"/>
    <property type="match status" value="1"/>
</dbReference>
<keyword evidence="3" id="KW-1185">Reference proteome</keyword>
<protein>
    <recommendedName>
        <fullName evidence="4">Lipoprotein</fullName>
    </recommendedName>
</protein>